<gene>
    <name evidence="1" type="ORF">Maut_02270</name>
    <name evidence="2" type="ORF">MTAT_20430</name>
</gene>
<keyword evidence="4" id="KW-1185">Reference proteome</keyword>
<evidence type="ECO:0000313" key="4">
    <source>
        <dbReference type="Proteomes" id="UP000322283"/>
    </source>
</evidence>
<dbReference type="RefSeq" id="WP_069590490.1">
    <property type="nucleotide sequence ID" value="NZ_CP017019.1"/>
</dbReference>
<dbReference type="EMBL" id="CP017019">
    <property type="protein sequence ID" value="AOQ24698.1"/>
    <property type="molecule type" value="Genomic_DNA"/>
</dbReference>
<organism evidence="1 3">
    <name type="scientific">Neomoorella thermoacetica</name>
    <name type="common">Clostridium thermoaceticum</name>
    <dbReference type="NCBI Taxonomy" id="1525"/>
    <lineage>
        <taxon>Bacteria</taxon>
        <taxon>Bacillati</taxon>
        <taxon>Bacillota</taxon>
        <taxon>Clostridia</taxon>
        <taxon>Neomoorellales</taxon>
        <taxon>Neomoorellaceae</taxon>
        <taxon>Neomoorella</taxon>
    </lineage>
</organism>
<dbReference type="Proteomes" id="UP000094598">
    <property type="component" value="Chromosome"/>
</dbReference>
<evidence type="ECO:0000313" key="1">
    <source>
        <dbReference type="EMBL" id="AOQ24698.1"/>
    </source>
</evidence>
<reference evidence="1 3" key="1">
    <citation type="submission" date="2016-08" db="EMBL/GenBank/DDBJ databases">
        <title>Moorella thermoacetica DSM 103132.</title>
        <authorList>
            <person name="Jendresen C.B."/>
            <person name="Redl S.M."/>
            <person name="Jensen T.O."/>
            <person name="Nielsen A.T."/>
        </authorList>
    </citation>
    <scope>NUCLEOTIDE SEQUENCE [LARGE SCALE GENOMIC DNA]</scope>
    <source>
        <strain evidence="1 3">DSM 103132</strain>
    </source>
</reference>
<dbReference type="AlphaFoldDB" id="A0AAC9HIU9"/>
<proteinExistence type="predicted"/>
<dbReference type="SUPFAM" id="SSF56563">
    <property type="entry name" value="Major capsid protein gp5"/>
    <property type="match status" value="1"/>
</dbReference>
<dbReference type="EMBL" id="VCDX01000006">
    <property type="protein sequence ID" value="TYL12801.1"/>
    <property type="molecule type" value="Genomic_DNA"/>
</dbReference>
<reference evidence="2 4" key="2">
    <citation type="submission" date="2019-05" db="EMBL/GenBank/DDBJ databases">
        <title>Genome sequence of Moorella thermoacetica ATCC 33924.</title>
        <authorList>
            <person name="Poehlein A."/>
            <person name="Bengelsdorf F.R."/>
            <person name="Duerre P."/>
            <person name="Daniel R."/>
        </authorList>
    </citation>
    <scope>NUCLEOTIDE SEQUENCE [LARGE SCALE GENOMIC DNA]</scope>
    <source>
        <strain evidence="2 4">ATCC 33924</strain>
    </source>
</reference>
<dbReference type="Pfam" id="PF25209">
    <property type="entry name" value="Phage_capsid_4"/>
    <property type="match status" value="1"/>
</dbReference>
<protein>
    <submittedName>
        <fullName evidence="1">Phage capsid family protein</fullName>
    </submittedName>
</protein>
<sequence length="358" mass="40165">MGLTFMERVQRMMDTEHPLPKEEWVTVREALSTTDASILIPQVITGVMREAAEPVYIGTKFLQPVRLIGGRSIIIPAVGEMRAHDIPEGAPYPEESIDFELLEGSGEVRVGKTGLIVRVTDEMVNDSQWDVIGILLRKAGRAMARLKEEKAFNAFSRHGHLVFDNNLRQQYPNAGTTGRDFKGKFNNTMSVEDFIDMFVAVMANGYVPTDVIMHPLCWMIFAKNQVIGSLAMGAFGAEPSQMALKPEAVQGRLPFPITINFSPFVPFDRFNRVFDMYVVDRNEVGILLVKDDLGTEEWTDPERDIHAIKVRERYGIGVLNEGKAIAVARNIRFAVSYDIPERYVTLDANNIDAPSDEI</sequence>
<accession>A0AAC9HIU9</accession>
<evidence type="ECO:0000313" key="2">
    <source>
        <dbReference type="EMBL" id="TYL12801.1"/>
    </source>
</evidence>
<evidence type="ECO:0000313" key="3">
    <source>
        <dbReference type="Proteomes" id="UP000094598"/>
    </source>
</evidence>
<dbReference type="Proteomes" id="UP000322283">
    <property type="component" value="Unassembled WGS sequence"/>
</dbReference>
<name>A0AAC9HIU9_NEOTH</name>